<sequence length="123" mass="14392">MRSDEQHTTWDRERRKPRSFSLEEAFLTRKNYKVIFCMTFTLAAVRTAFFVSLQLGWKLTEWEASVAALFLLIMELISGFVFVFIPVAFVVRILFTHLLNKKIDQLEQATWKPIAAACRQKST</sequence>
<dbReference type="Proteomes" id="UP000229839">
    <property type="component" value="Unassembled WGS sequence"/>
</dbReference>
<feature type="transmembrane region" description="Helical" evidence="1">
    <location>
        <begin position="34"/>
        <end position="57"/>
    </location>
</feature>
<keyword evidence="1" id="KW-0812">Transmembrane</keyword>
<reference evidence="2 3" key="1">
    <citation type="submission" date="2017-06" db="EMBL/GenBank/DDBJ databases">
        <title>Draft genome of Bartonella tribocorum strain L103, isolated from a rodent in Laos.</title>
        <authorList>
            <person name="Hadjadj L."/>
            <person name="Jiyipong T."/>
            <person name="Morand S."/>
            <person name="Diene S.M."/>
            <person name="Rolain J.-M."/>
        </authorList>
    </citation>
    <scope>NUCLEOTIDE SEQUENCE [LARGE SCALE GENOMIC DNA]</scope>
    <source>
        <strain evidence="2 3">L103</strain>
    </source>
</reference>
<dbReference type="AlphaFoldDB" id="A0A2N9Y8U8"/>
<name>A0A2N9Y8U8_9HYPH</name>
<dbReference type="RefSeq" id="WP_100129533.1">
    <property type="nucleotide sequence ID" value="NZ_CADDYI010000024.1"/>
</dbReference>
<evidence type="ECO:0000313" key="2">
    <source>
        <dbReference type="EMBL" id="PIT68131.1"/>
    </source>
</evidence>
<accession>A0A2N9Y8U8</accession>
<dbReference type="EMBL" id="NJGE01000024">
    <property type="protein sequence ID" value="PIT68131.1"/>
    <property type="molecule type" value="Genomic_DNA"/>
</dbReference>
<evidence type="ECO:0000256" key="1">
    <source>
        <dbReference type="SAM" id="Phobius"/>
    </source>
</evidence>
<protein>
    <recommendedName>
        <fullName evidence="4">DUF4282 domain-containing protein</fullName>
    </recommendedName>
</protein>
<organism evidence="2 3">
    <name type="scientific">Bartonella tribocorum</name>
    <dbReference type="NCBI Taxonomy" id="85701"/>
    <lineage>
        <taxon>Bacteria</taxon>
        <taxon>Pseudomonadati</taxon>
        <taxon>Pseudomonadota</taxon>
        <taxon>Alphaproteobacteria</taxon>
        <taxon>Hyphomicrobiales</taxon>
        <taxon>Bartonellaceae</taxon>
        <taxon>Bartonella</taxon>
    </lineage>
</organism>
<evidence type="ECO:0000313" key="3">
    <source>
        <dbReference type="Proteomes" id="UP000229839"/>
    </source>
</evidence>
<keyword evidence="1" id="KW-0472">Membrane</keyword>
<gene>
    <name evidence="2" type="ORF">CER18_08210</name>
</gene>
<comment type="caution">
    <text evidence="2">The sequence shown here is derived from an EMBL/GenBank/DDBJ whole genome shotgun (WGS) entry which is preliminary data.</text>
</comment>
<evidence type="ECO:0008006" key="4">
    <source>
        <dbReference type="Google" id="ProtNLM"/>
    </source>
</evidence>
<dbReference type="OrthoDB" id="7926652at2"/>
<feature type="transmembrane region" description="Helical" evidence="1">
    <location>
        <begin position="69"/>
        <end position="95"/>
    </location>
</feature>
<keyword evidence="1" id="KW-1133">Transmembrane helix</keyword>
<proteinExistence type="predicted"/>